<evidence type="ECO:0000256" key="8">
    <source>
        <dbReference type="ARBA" id="ARBA00023136"/>
    </source>
</evidence>
<dbReference type="InterPro" id="IPR026849">
    <property type="entry name" value="ATG2"/>
</dbReference>
<reference evidence="14" key="2">
    <citation type="journal article" date="2022" name="Elife">
        <title>Obligate sexual reproduction of a homothallic fungus closely related to the Cryptococcus pathogenic species complex.</title>
        <authorList>
            <person name="Passer A.R."/>
            <person name="Clancey S.A."/>
            <person name="Shea T."/>
            <person name="David-Palma M."/>
            <person name="Averette A.F."/>
            <person name="Boekhout T."/>
            <person name="Porcel B.M."/>
            <person name="Nowrousian M."/>
            <person name="Cuomo C.A."/>
            <person name="Sun S."/>
            <person name="Heitman J."/>
            <person name="Coelho M.A."/>
        </authorList>
    </citation>
    <scope>NUCLEOTIDE SEQUENCE</scope>
    <source>
        <strain evidence="14">CBS 7841</strain>
    </source>
</reference>
<accession>A0AAJ8JV42</accession>
<dbReference type="GO" id="GO:0098588">
    <property type="term" value="C:bounding membrane of organelle"/>
    <property type="evidence" value="ECO:0007669"/>
    <property type="project" value="UniProtKB-ARBA"/>
</dbReference>
<keyword evidence="15" id="KW-1185">Reference proteome</keyword>
<evidence type="ECO:0008006" key="16">
    <source>
        <dbReference type="Google" id="ProtNLM"/>
    </source>
</evidence>
<dbReference type="GO" id="GO:0006869">
    <property type="term" value="P:lipid transport"/>
    <property type="evidence" value="ECO:0007669"/>
    <property type="project" value="UniProtKB-KW"/>
</dbReference>
<dbReference type="PANTHER" id="PTHR12811">
    <property type="entry name" value="VACUOLAR PROTEIN SORTING VPS16"/>
    <property type="match status" value="1"/>
</dbReference>
<dbReference type="InterPro" id="IPR006926">
    <property type="entry name" value="Vps16_N"/>
</dbReference>
<evidence type="ECO:0000256" key="4">
    <source>
        <dbReference type="ARBA" id="ARBA00009714"/>
    </source>
</evidence>
<evidence type="ECO:0000256" key="9">
    <source>
        <dbReference type="ARBA" id="ARBA00024479"/>
    </source>
</evidence>
<dbReference type="GO" id="GO:0034045">
    <property type="term" value="C:phagophore assembly site membrane"/>
    <property type="evidence" value="ECO:0007669"/>
    <property type="project" value="UniProtKB-SubCell"/>
</dbReference>
<name>A0AAJ8JV42_9TREE</name>
<feature type="domain" description="Vps16 N-terminal" evidence="13">
    <location>
        <begin position="1956"/>
        <end position="2363"/>
    </location>
</feature>
<evidence type="ECO:0000256" key="11">
    <source>
        <dbReference type="SAM" id="MobiDB-lite"/>
    </source>
</evidence>
<evidence type="ECO:0000256" key="1">
    <source>
        <dbReference type="ARBA" id="ARBA00004406"/>
    </source>
</evidence>
<dbReference type="Pfam" id="PF13329">
    <property type="entry name" value="ATG2_CAD"/>
    <property type="match status" value="1"/>
</dbReference>
<dbReference type="PANTHER" id="PTHR12811:SF0">
    <property type="entry name" value="VACUOLAR PROTEIN SORTING-ASSOCIATED PROTEIN 16 HOMOLOG"/>
    <property type="match status" value="1"/>
</dbReference>
<dbReference type="GeneID" id="91088429"/>
<protein>
    <recommendedName>
        <fullName evidence="16">Autophagy-related protein 2</fullName>
    </recommendedName>
</protein>
<dbReference type="KEGG" id="cdep:91088429"/>
<evidence type="ECO:0000256" key="2">
    <source>
        <dbReference type="ARBA" id="ARBA00004623"/>
    </source>
</evidence>
<comment type="similarity">
    <text evidence="4">Belongs to the ATG2 family.</text>
</comment>
<dbReference type="GO" id="GO:0005768">
    <property type="term" value="C:endosome"/>
    <property type="evidence" value="ECO:0007669"/>
    <property type="project" value="TreeGrafter"/>
</dbReference>
<dbReference type="Pfam" id="PF04841">
    <property type="entry name" value="Vps16_N"/>
    <property type="match status" value="1"/>
</dbReference>
<evidence type="ECO:0000313" key="15">
    <source>
        <dbReference type="Proteomes" id="UP000094043"/>
    </source>
</evidence>
<gene>
    <name evidence="14" type="ORF">L203_104219</name>
</gene>
<reference evidence="14" key="1">
    <citation type="submission" date="2016-06" db="EMBL/GenBank/DDBJ databases">
        <authorList>
            <person name="Cuomo C."/>
            <person name="Litvintseva A."/>
            <person name="Heitman J."/>
            <person name="Chen Y."/>
            <person name="Sun S."/>
            <person name="Springer D."/>
            <person name="Dromer F."/>
            <person name="Young S."/>
            <person name="Zeng Q."/>
            <person name="Chapman S."/>
            <person name="Gujja S."/>
            <person name="Saif S."/>
            <person name="Birren B."/>
        </authorList>
    </citation>
    <scope>NUCLEOTIDE SEQUENCE</scope>
    <source>
        <strain evidence="14">CBS 7841</strain>
    </source>
</reference>
<dbReference type="Proteomes" id="UP000094043">
    <property type="component" value="Chromosome 5"/>
</dbReference>
<keyword evidence="7" id="KW-0445">Lipid transport</keyword>
<proteinExistence type="inferred from homology"/>
<dbReference type="Pfam" id="PF04840">
    <property type="entry name" value="Vps16_C"/>
    <property type="match status" value="1"/>
</dbReference>
<organism evidence="14 15">
    <name type="scientific">Cryptococcus depauperatus CBS 7841</name>
    <dbReference type="NCBI Taxonomy" id="1295531"/>
    <lineage>
        <taxon>Eukaryota</taxon>
        <taxon>Fungi</taxon>
        <taxon>Dikarya</taxon>
        <taxon>Basidiomycota</taxon>
        <taxon>Agaricomycotina</taxon>
        <taxon>Tremellomycetes</taxon>
        <taxon>Tremellales</taxon>
        <taxon>Cryptococcaceae</taxon>
        <taxon>Cryptococcus</taxon>
    </lineage>
</organism>
<evidence type="ECO:0000259" key="13">
    <source>
        <dbReference type="Pfam" id="PF04841"/>
    </source>
</evidence>
<dbReference type="InterPro" id="IPR038132">
    <property type="entry name" value="Vps16_C_sf"/>
</dbReference>
<keyword evidence="8" id="KW-0472">Membrane</keyword>
<reference evidence="14" key="3">
    <citation type="submission" date="2024-01" db="EMBL/GenBank/DDBJ databases">
        <authorList>
            <person name="Coelho M.A."/>
            <person name="David-Palma M."/>
            <person name="Shea T."/>
            <person name="Sun S."/>
            <person name="Cuomo C.A."/>
            <person name="Heitman J."/>
        </authorList>
    </citation>
    <scope>NUCLEOTIDE SEQUENCE</scope>
    <source>
        <strain evidence="14">CBS 7841</strain>
    </source>
</reference>
<evidence type="ECO:0000256" key="10">
    <source>
        <dbReference type="ARBA" id="ARBA00024615"/>
    </source>
</evidence>
<dbReference type="InterPro" id="IPR006925">
    <property type="entry name" value="Vps16_C"/>
</dbReference>
<comment type="similarity">
    <text evidence="3">Belongs to the VPS16 family.</text>
</comment>
<dbReference type="GO" id="GO:0030897">
    <property type="term" value="C:HOPS complex"/>
    <property type="evidence" value="ECO:0007669"/>
    <property type="project" value="TreeGrafter"/>
</dbReference>
<evidence type="ECO:0000256" key="5">
    <source>
        <dbReference type="ARBA" id="ARBA00022448"/>
    </source>
</evidence>
<evidence type="ECO:0000259" key="12">
    <source>
        <dbReference type="Pfam" id="PF04840"/>
    </source>
</evidence>
<dbReference type="GO" id="GO:0016197">
    <property type="term" value="P:endosomal transport"/>
    <property type="evidence" value="ECO:0007669"/>
    <property type="project" value="TreeGrafter"/>
</dbReference>
<comment type="catalytic activity">
    <reaction evidence="10">
        <text>a 1,2-diacyl-sn-glycero-3-phosphoethanolamine(in) = a 1,2-diacyl-sn-glycero-3-phosphoethanolamine(out)</text>
        <dbReference type="Rhea" id="RHEA:38895"/>
        <dbReference type="ChEBI" id="CHEBI:64612"/>
    </reaction>
</comment>
<dbReference type="InterPro" id="IPR016534">
    <property type="entry name" value="VPS16"/>
</dbReference>
<dbReference type="EMBL" id="CP143788">
    <property type="protein sequence ID" value="WVN89003.1"/>
    <property type="molecule type" value="Genomic_DNA"/>
</dbReference>
<keyword evidence="6" id="KW-0256">Endoplasmic reticulum</keyword>
<comment type="catalytic activity">
    <reaction evidence="9">
        <text>a 1,2-diacyl-sn-glycero-3-phospho-L-serine(in) = a 1,2-diacyl-sn-glycero-3-phospho-L-serine(out)</text>
        <dbReference type="Rhea" id="RHEA:38663"/>
        <dbReference type="ChEBI" id="CHEBI:57262"/>
    </reaction>
</comment>
<keyword evidence="5" id="KW-0813">Transport</keyword>
<dbReference type="RefSeq" id="XP_066069703.1">
    <property type="nucleotide sequence ID" value="XM_066213606.1"/>
</dbReference>
<dbReference type="GO" id="GO:0003779">
    <property type="term" value="F:actin binding"/>
    <property type="evidence" value="ECO:0007669"/>
    <property type="project" value="TreeGrafter"/>
</dbReference>
<feature type="region of interest" description="Disordered" evidence="11">
    <location>
        <begin position="360"/>
        <end position="394"/>
    </location>
</feature>
<dbReference type="GO" id="GO:0005789">
    <property type="term" value="C:endoplasmic reticulum membrane"/>
    <property type="evidence" value="ECO:0007669"/>
    <property type="project" value="UniProtKB-SubCell"/>
</dbReference>
<dbReference type="GO" id="GO:0042144">
    <property type="term" value="P:vacuole fusion, non-autophagic"/>
    <property type="evidence" value="ECO:0007669"/>
    <property type="project" value="TreeGrafter"/>
</dbReference>
<evidence type="ECO:0000256" key="3">
    <source>
        <dbReference type="ARBA" id="ARBA00009250"/>
    </source>
</evidence>
<evidence type="ECO:0000256" key="6">
    <source>
        <dbReference type="ARBA" id="ARBA00022824"/>
    </source>
</evidence>
<evidence type="ECO:0000313" key="14">
    <source>
        <dbReference type="EMBL" id="WVN89003.1"/>
    </source>
</evidence>
<comment type="subcellular location">
    <subcellularLocation>
        <location evidence="1">Endoplasmic reticulum membrane</location>
        <topology evidence="1">Peripheral membrane protein</topology>
    </subcellularLocation>
    <subcellularLocation>
        <location evidence="2">Preautophagosomal structure membrane</location>
        <topology evidence="2">Peripheral membrane protein</topology>
    </subcellularLocation>
</comment>
<dbReference type="GO" id="GO:0006886">
    <property type="term" value="P:intracellular protein transport"/>
    <property type="evidence" value="ECO:0007669"/>
    <property type="project" value="InterPro"/>
</dbReference>
<dbReference type="FunFam" id="1.10.150.780:FF:000001">
    <property type="entry name" value="Vacuolar protein sorting-associated protein 16 homolog"/>
    <property type="match status" value="1"/>
</dbReference>
<dbReference type="GO" id="GO:0006914">
    <property type="term" value="P:autophagy"/>
    <property type="evidence" value="ECO:0007669"/>
    <property type="project" value="InterPro"/>
</dbReference>
<dbReference type="Gene3D" id="1.10.150.780">
    <property type="entry name" value="Vps16, C-terminal region"/>
    <property type="match status" value="1"/>
</dbReference>
<sequence length="2797" mass="310415">MISLPSFLTNFSFSLPSLPSISLPDNIQRRFLSYVLKRTLGRFVAHQALDAERIQAQISEGRVELESLEADCLEINQYLPPSLPLILTSGTLYKLTARLPFPNLWSGPLDASLETLVLDFSLSKSSPLSQGKATSRLRGRYDLTESVNSAADDFLHQELNPLEEEELEGSIRQSLTLSSQANPFFSKIPGEFPTSSSLGSTSLSQFPLDNVESTTVLAGMVERILARLEFKVGNAKIRIKVEDEGIVELRVGSIVYANESELEDSGNQTVLSRAIRINSIELAVLPHQPIPAPCFRKYRTSSYSSSKSADSSASSSSGQYNDMKMSRAIADLRQSVAEIEKEDESLYESTMFHSAISHPAVNNPFEESAGEAEEESSRSATPTPEGKVTSPQGLPVLSFGQENIVIQMRTTRPLPHSTNQLSSLGPILPNVEIKATMGTLAIVLLPNHLKLFATVMTSLSATKQEHQPVENLSKQTVRTQLQLQTTTHLKSFHFITVYDLSCTQSSEVHYHLETFFPRPTSSMPFGHLRIKAEDLRATYVVQTNSNKPRLTSRPTATALDHGVQCQSSSQTGYSSQCPFLTLKISDASITEYLISHNEGKTLPIVIFDQGLTKQYDSYSSTNKASHSFPQFEANDWRTPRRSSSGEKSWKVKLRGKGILKSNPSGGAHEEEVISVIQKAIGNNAATIFTLQPIHFFLDLSFIERLLPFLSTLTPLVQPSNPVGPSSPHTTLATHGQITPEHIISSLPIPTARTRKAPLELWCSVARLSMRCPEAPKGIEKEAWSDGSRLRSGVISFDVHGFHARVMKGSPSLNVQGSPMEQAFKIDFTEALIFFAPSGQRYAYSFFVLSSLLSDPNEDAVPILPSLVLLSASPPLAVTSAPKTNLIQIKIPLVRSSLHQFIVIGLHYLADDLTRWLDGAITNSNAKPRDELKMIGSRFFGESRSSEASSEVDEEIEIGEVVGIGVQVGVDEVEVKLNVPKLDSNEEKRTLFIKASDVKLELENRPTSNKTALSLTVMDLRFTDISAPASLTILERTTPFTLTSHQKPVLGLYFSSSTNLLTAIKESNISVSFSHTTFAIHKDVKWIHELAEFAKPPPGVFENLSPTDLTSLAINISTSSFLLVPPNLSGSIIITLREGKTRAEIRKGAVERVFKLVANGIGALAIEEEGGKLEIATDLVETWKRAGYVHLADMSILELQLLRDLISGEISLDVIQTQFKLTACADSLTTFGQLATDFGSLFPNKKIKRLKSPTLNESINVFGSLDENAFDRLPEIVSQADADMVEDDLPHNLDYLDRTTRLPQHYPPLDSSTKETLRTWQTPGENNDEQEWGVGEGGETIRIFREAEEEQGYWDNLPILNNNYVIDQNSNKTRIHVQNASLKILLYEGYDWPRTRQAIENEVRAVRRRLERIRQLLASGQKADESIERATSSVLFNSVYIGLEHKGDISFSEMGLGKVDEKVLMAAIDEELDGFETESGSSWQTLPAGVGAGTTATHQPLKKTRLKGKRLTRSKKPQIEINVSGIKADIDVYQPEDPTALRIHVLAKELDILDHIKTSTWKKFLTEMKADSRGNIRETDADMVRVELVGVRLEEDEEELRLRVKILPLRLHVDQDALDFLKRFFSFKSPSSPSESQNCSSPPGPYFQHVEIFPIQLKLDYKPKRVDFQALREGKTIELMNFFHFDGAEMTLRHITLSGITGFERLGNTLQDLWTPDVKANQLADVISGVSPIRSMVNVGSGVADLILLPIEQYRKDGRVSKGIQRGANSFVKSTALEMMKVGARLATGTQVILEKAESILGGKLGENMVGQVRGSASERLFAESGLIEEGSSSDDEEELVSRYANQPNDMKEGVQAAYKSLSTNVNAAAQTILAVPMEVYERPRNNGPLKAVIRAVPIAVLKPMIGTSEAVSKTLLGMRNSLDPSARLSKVSDEDYNSNIIILKLKSNIMSIFPSPTASWDTIQDVFYRKYEVYTMSWRIPDLSDFIVAGAGNGGPIAMIRDERKIMLLGKHAPGKPKIYIYTTSGILLSTLPWDLTPPVLLHLTSQNLVVLSDEGLYRVYDLSNPTEYKQYTLGSEISEVGIVTAQAWEGGMVVFTGNLEFLEVRGWNGGRAIPLSPSGLKEPPASWMLLSPDQSPTGHAQILFSISSTIITLDALERIDKQVSRGPFSHMKASPNGKFLALITASGVLWVVSSDFARSLSEMDIAEFSNGQGAPEKVEWCGSNAVVLNWGKKVFVVGPGGDSLKFDYFPSAHLVGEIDGVRILSSTTCDFIQKVPDPSLAVFKPGSTHSASILYDALDHFERKSPKADENIRGIRLELADAVDTCIKAAGREIEPIWQKKLLKAAQFGRAFMDLYNPNDFVGMAQTLKVLNAVRYYKIGIPITYEQFMTSSPSYLISHLTSRNLHLLALRISQHLGLRPDPVLKHWAMAKIMGSSLKGIDPSERGTGEDQQVCEAIVTKFEKEGEKGISYAGIAKKAWEAGRTRLATMLLDHELKAAEQVPLLLQMKQDETALTKAVESGDTDLVYHVILHLRSSLSPGDFFHLLDDYVSPNLRSAVNLLQVYARQADKQLLRDFYYQDDRRTENACLDLEEAGQTSLVNDRIEHLRMAAKHFGESKERAFEAKMVEDAQRLLTLQESYERELAHKYDFLSLSVDQFVHRLLVEGFAKRAEKIRSDWKISDKRWWWIKLKTLSEVKDWDGLEAFAKHKRSPIGYEPFVAHLLTLKPPQSREASKFVSRCDVKSQADLFVQCGEWGKAAEVCRERGDKAKLEHLGRMAPAGMAQRDVDEVLRRSTK</sequence>
<feature type="domain" description="Vps16 C-terminal" evidence="12">
    <location>
        <begin position="2470"/>
        <end position="2778"/>
    </location>
</feature>
<evidence type="ECO:0000256" key="7">
    <source>
        <dbReference type="ARBA" id="ARBA00023055"/>
    </source>
</evidence>